<gene>
    <name evidence="1" type="ORF">ACFQDO_03865</name>
</gene>
<evidence type="ECO:0000313" key="2">
    <source>
        <dbReference type="Proteomes" id="UP001596189"/>
    </source>
</evidence>
<proteinExistence type="predicted"/>
<dbReference type="Proteomes" id="UP001596189">
    <property type="component" value="Unassembled WGS sequence"/>
</dbReference>
<comment type="caution">
    <text evidence="1">The sequence shown here is derived from an EMBL/GenBank/DDBJ whole genome shotgun (WGS) entry which is preliminary data.</text>
</comment>
<reference evidence="2" key="1">
    <citation type="journal article" date="2019" name="Int. J. Syst. Evol. Microbiol.">
        <title>The Global Catalogue of Microorganisms (GCM) 10K type strain sequencing project: providing services to taxonomists for standard genome sequencing and annotation.</title>
        <authorList>
            <consortium name="The Broad Institute Genomics Platform"/>
            <consortium name="The Broad Institute Genome Sequencing Center for Infectious Disease"/>
            <person name="Wu L."/>
            <person name="Ma J."/>
        </authorList>
    </citation>
    <scope>NUCLEOTIDE SEQUENCE [LARGE SCALE GENOMIC DNA]</scope>
    <source>
        <strain evidence="2">KACC 14249</strain>
    </source>
</reference>
<accession>A0ABW1JAU3</accession>
<dbReference type="RefSeq" id="WP_345717110.1">
    <property type="nucleotide sequence ID" value="NZ_BAABFP010000005.1"/>
</dbReference>
<dbReference type="EMBL" id="JBHSRD010000002">
    <property type="protein sequence ID" value="MFC6006259.1"/>
    <property type="molecule type" value="Genomic_DNA"/>
</dbReference>
<protein>
    <recommendedName>
        <fullName evidence="3">Transposase</fullName>
    </recommendedName>
</protein>
<sequence length="139" mass="14748">MSHDTAMETAGDDLAIRKELHGWFGDPWRSADCYDDEGQLLTALQIDVPVGQECLGCGEAFVAGDSGTAIPVLTASGAELHYEHRECALRQQVGSLAHLEGRCACRGGTAGDEGRSRRAEALLVWAWVADHGVPEAAAS</sequence>
<evidence type="ECO:0008006" key="3">
    <source>
        <dbReference type="Google" id="ProtNLM"/>
    </source>
</evidence>
<evidence type="ECO:0000313" key="1">
    <source>
        <dbReference type="EMBL" id="MFC6006259.1"/>
    </source>
</evidence>
<name>A0ABW1JAU3_9ACTN</name>
<keyword evidence="2" id="KW-1185">Reference proteome</keyword>
<organism evidence="1 2">
    <name type="scientific">Angustibacter luteus</name>
    <dbReference type="NCBI Taxonomy" id="658456"/>
    <lineage>
        <taxon>Bacteria</taxon>
        <taxon>Bacillati</taxon>
        <taxon>Actinomycetota</taxon>
        <taxon>Actinomycetes</taxon>
        <taxon>Kineosporiales</taxon>
        <taxon>Kineosporiaceae</taxon>
    </lineage>
</organism>